<sequence>MKNFNHINRFILRTPIKSVHQFSEIPTTSEETIEFVKDLFNDEVFKESIFLASPDLYYEWEKFVSKAELSIEKQYKLALSIVKYYIRSTTRCTPFGLFSGYTEIQHKQENKQAEPQRFTGLDLDFIYTLLHQLNQKDAVRSIVKFAPNSSIYKIGSNFRYAEYKIQKNKRAYTLVEVEADEVLELIYKVTQKENQTLNELVELLVYSIEDISKEDVTAYINSLIDAQFLVSDLDISINGESPFEQLIQYFENIIVGNTQNEELLHYYNLLTQLKNKLERLDAKVVGNSISEYEDLYSIAKQFNFAFDKKFLINSNLRNNLPVEQYDLTAQEISKIKKAVSTLSRFSVKQDNVNLNEFKKAFYKRYEDKEVQLCVALDNEVGVGYLQDHADASNFSSLIDDIKLRGNESPETKLSYHKNIHKFWTNQLTTAKRNNTNLIDLSTIDLSDFPVNTDQLSDSFYTMINKYKEKISIEVVGGTGALNLIGRFSSLDNSLNDLFNEAQAKEQKEGDEILVELLHVPDNRSGNILLRNVNRTHEISFLTKGSENAKQIALDDIYISIKHNKIVLRSKSLNKRIKVVNTTAHNFQYNSLPIYQFLGELQMQDCNTYLGLNLGSVNYKALTSRPRIVFDDIILAPAKWNFSIDELASCYENGELSISKLKVFLKNHNVPRYVCLREQQDHTLWIDLENEFMYTFLLEAIKKKKQLVLEELLVDSIDSRDEVYNAEYIIPFFKEAKKSRKIKVQNITEKRTFIPGEEWLYFKLYTGTKTGAKLLQDVIHPLIHNLKENGLIEKWHFIRFRDPDFHLRLRFLVRDNNRNHRKVVEKLNRAIHSFVSNQAIWKVEISTYNRELERYGNELIVPSESVFHRDSDLILEILNLTKNTNSEISWLPILKTIDNFYELHQYTLQEKSNHINELYEAFLKEFNGDKNLKKQIESKFRKYKNDISLLIENSATKINEVVEKHNQKLYEDLGENKEEIIQNMKSNLTSYIHMHVNRFSITNPRMHELVFYGLLSKYYKMRLGKEKYVQPKALTI</sequence>
<protein>
    <submittedName>
        <fullName evidence="3">Lantibiotic biosynthesis protein</fullName>
    </submittedName>
</protein>
<reference evidence="3 4" key="1">
    <citation type="submission" date="2024-05" db="EMBL/GenBank/DDBJ databases">
        <authorList>
            <person name="Duchaud E."/>
        </authorList>
    </citation>
    <scope>NUCLEOTIDE SEQUENCE [LARGE SCALE GENOMIC DNA]</scope>
    <source>
        <strain evidence="3">Ena-SAMPLE-TAB-13-05-2024-13:56:06:370-140302</strain>
    </source>
</reference>
<evidence type="ECO:0000259" key="1">
    <source>
        <dbReference type="Pfam" id="PF04738"/>
    </source>
</evidence>
<organism evidence="3 4">
    <name type="scientific">Tenacibaculum platacis</name>
    <dbReference type="NCBI Taxonomy" id="3137852"/>
    <lineage>
        <taxon>Bacteria</taxon>
        <taxon>Pseudomonadati</taxon>
        <taxon>Bacteroidota</taxon>
        <taxon>Flavobacteriia</taxon>
        <taxon>Flavobacteriales</taxon>
        <taxon>Flavobacteriaceae</taxon>
        <taxon>Tenacibaculum</taxon>
    </lineage>
</organism>
<dbReference type="InterPro" id="IPR006827">
    <property type="entry name" value="Lant_deHydtase_N"/>
</dbReference>
<comment type="caution">
    <text evidence="3">The sequence shown here is derived from an EMBL/GenBank/DDBJ whole genome shotgun (WGS) entry which is preliminary data.</text>
</comment>
<dbReference type="NCBIfam" id="TIGR03891">
    <property type="entry name" value="thiopep_ocin"/>
    <property type="match status" value="1"/>
</dbReference>
<dbReference type="Pfam" id="PF14028">
    <property type="entry name" value="Lant_dehydr_C"/>
    <property type="match status" value="1"/>
</dbReference>
<evidence type="ECO:0000259" key="2">
    <source>
        <dbReference type="Pfam" id="PF14028"/>
    </source>
</evidence>
<feature type="domain" description="Lantibiotic dehydratase N-terminal" evidence="1">
    <location>
        <begin position="42"/>
        <end position="691"/>
    </location>
</feature>
<gene>
    <name evidence="3" type="ORF">T190607A01A_20615</name>
</gene>
<dbReference type="InterPro" id="IPR023809">
    <property type="entry name" value="Thiopep_bacteriocin_synth_dom"/>
</dbReference>
<dbReference type="Pfam" id="PF04738">
    <property type="entry name" value="Lant_dehydr_N"/>
    <property type="match status" value="1"/>
</dbReference>
<dbReference type="RefSeq" id="WP_348712174.1">
    <property type="nucleotide sequence ID" value="NZ_CAXIXY010000004.1"/>
</dbReference>
<accession>A0ABM9P0H4</accession>
<dbReference type="Proteomes" id="UP001497416">
    <property type="component" value="Unassembled WGS sequence"/>
</dbReference>
<proteinExistence type="predicted"/>
<evidence type="ECO:0000313" key="4">
    <source>
        <dbReference type="Proteomes" id="UP001497416"/>
    </source>
</evidence>
<keyword evidence="4" id="KW-1185">Reference proteome</keyword>
<dbReference type="EMBL" id="CAXIXY010000004">
    <property type="protein sequence ID" value="CAL2086288.1"/>
    <property type="molecule type" value="Genomic_DNA"/>
</dbReference>
<name>A0ABM9P0H4_9FLAO</name>
<feature type="domain" description="Thiopeptide-type bacteriocin biosynthesis" evidence="2">
    <location>
        <begin position="758"/>
        <end position="1018"/>
    </location>
</feature>
<evidence type="ECO:0000313" key="3">
    <source>
        <dbReference type="EMBL" id="CAL2086288.1"/>
    </source>
</evidence>